<evidence type="ECO:0000313" key="2">
    <source>
        <dbReference type="Proteomes" id="UP001497535"/>
    </source>
</evidence>
<dbReference type="Proteomes" id="UP001497535">
    <property type="component" value="Unassembled WGS sequence"/>
</dbReference>
<organism evidence="1 2">
    <name type="scientific">Meloidogyne enterolobii</name>
    <name type="common">Root-knot nematode worm</name>
    <name type="synonym">Meloidogyne mayaguensis</name>
    <dbReference type="NCBI Taxonomy" id="390850"/>
    <lineage>
        <taxon>Eukaryota</taxon>
        <taxon>Metazoa</taxon>
        <taxon>Ecdysozoa</taxon>
        <taxon>Nematoda</taxon>
        <taxon>Chromadorea</taxon>
        <taxon>Rhabditida</taxon>
        <taxon>Tylenchina</taxon>
        <taxon>Tylenchomorpha</taxon>
        <taxon>Tylenchoidea</taxon>
        <taxon>Meloidogynidae</taxon>
        <taxon>Meloidogyninae</taxon>
        <taxon>Meloidogyne</taxon>
    </lineage>
</organism>
<name>A0ACB1B1Z6_MELEN</name>
<accession>A0ACB1B1Z6</accession>
<sequence length="49" mass="5669">MLFIDTLEAERIVFYNDVCVETEGVYYAFTGGMLVSGYDSFVFRRISPF</sequence>
<dbReference type="EMBL" id="CAVMJV010000144">
    <property type="protein sequence ID" value="CAK5112682.1"/>
    <property type="molecule type" value="Genomic_DNA"/>
</dbReference>
<comment type="caution">
    <text evidence="1">The sequence shown here is derived from an EMBL/GenBank/DDBJ whole genome shotgun (WGS) entry which is preliminary data.</text>
</comment>
<reference evidence="1" key="1">
    <citation type="submission" date="2023-11" db="EMBL/GenBank/DDBJ databases">
        <authorList>
            <person name="Poullet M."/>
        </authorList>
    </citation>
    <scope>NUCLEOTIDE SEQUENCE</scope>
    <source>
        <strain evidence="1">E1834</strain>
    </source>
</reference>
<gene>
    <name evidence="1" type="ORF">MENTE1834_LOCUS44955</name>
</gene>
<proteinExistence type="predicted"/>
<protein>
    <submittedName>
        <fullName evidence="1">Uncharacterized protein</fullName>
    </submittedName>
</protein>
<evidence type="ECO:0000313" key="1">
    <source>
        <dbReference type="EMBL" id="CAK5112682.1"/>
    </source>
</evidence>
<keyword evidence="2" id="KW-1185">Reference proteome</keyword>